<keyword evidence="2" id="KW-1185">Reference proteome</keyword>
<comment type="caution">
    <text evidence="1">The sequence shown here is derived from an EMBL/GenBank/DDBJ whole genome shotgun (WGS) entry which is preliminary data.</text>
</comment>
<organism evidence="1 2">
    <name type="scientific">Pedobacter miscanthi</name>
    <dbReference type="NCBI Taxonomy" id="2259170"/>
    <lineage>
        <taxon>Bacteria</taxon>
        <taxon>Pseudomonadati</taxon>
        <taxon>Bacteroidota</taxon>
        <taxon>Sphingobacteriia</taxon>
        <taxon>Sphingobacteriales</taxon>
        <taxon>Sphingobacteriaceae</taxon>
        <taxon>Pedobacter</taxon>
    </lineage>
</organism>
<name>A0A366LBS7_9SPHI</name>
<dbReference type="Proteomes" id="UP000252081">
    <property type="component" value="Unassembled WGS sequence"/>
</dbReference>
<accession>A0A366LBS7</accession>
<reference evidence="1 2" key="1">
    <citation type="submission" date="2018-07" db="EMBL/GenBank/DDBJ databases">
        <title>A draft genome of a endophytic bacteria, a new species of Pedobacter.</title>
        <authorList>
            <person name="Zhang Z.D."/>
            <person name="Chen Z.J."/>
        </authorList>
    </citation>
    <scope>NUCLEOTIDE SEQUENCE [LARGE SCALE GENOMIC DNA]</scope>
    <source>
        <strain evidence="1 2">RS10</strain>
    </source>
</reference>
<dbReference type="AlphaFoldDB" id="A0A366LBS7"/>
<dbReference type="RefSeq" id="WP_113947210.1">
    <property type="nucleotide sequence ID" value="NZ_QNQU01000002.1"/>
</dbReference>
<gene>
    <name evidence="1" type="ORF">DRW42_02195</name>
</gene>
<dbReference type="OrthoDB" id="770102at2"/>
<evidence type="ECO:0000313" key="1">
    <source>
        <dbReference type="EMBL" id="RBQ11296.1"/>
    </source>
</evidence>
<protein>
    <submittedName>
        <fullName evidence="1">Uncharacterized protein</fullName>
    </submittedName>
</protein>
<dbReference type="EMBL" id="QNQU01000002">
    <property type="protein sequence ID" value="RBQ11296.1"/>
    <property type="molecule type" value="Genomic_DNA"/>
</dbReference>
<evidence type="ECO:0000313" key="2">
    <source>
        <dbReference type="Proteomes" id="UP000252081"/>
    </source>
</evidence>
<proteinExistence type="predicted"/>
<sequence length="86" mass="9570">MNALNIDMPHNGEIITLTIIPKDDYFKIAYAGRMLGATKKEGSDWILMQEDELDMTGNKLNPQSNDIILGAAEINQIAGEIENHLK</sequence>